<dbReference type="PROSITE" id="PS50297">
    <property type="entry name" value="ANK_REP_REGION"/>
    <property type="match status" value="1"/>
</dbReference>
<dbReference type="PANTHER" id="PTHR24198">
    <property type="entry name" value="ANKYRIN REPEAT AND PROTEIN KINASE DOMAIN-CONTAINING PROTEIN"/>
    <property type="match status" value="1"/>
</dbReference>
<keyword evidence="7" id="KW-1185">Reference proteome</keyword>
<keyword evidence="1" id="KW-0677">Repeat</keyword>
<dbReference type="InterPro" id="IPR036770">
    <property type="entry name" value="Ankyrin_rpt-contain_sf"/>
</dbReference>
<organism evidence="6 7">
    <name type="scientific">Pseudonaja textilis</name>
    <name type="common">Eastern brown snake</name>
    <dbReference type="NCBI Taxonomy" id="8673"/>
    <lineage>
        <taxon>Eukaryota</taxon>
        <taxon>Metazoa</taxon>
        <taxon>Chordata</taxon>
        <taxon>Craniata</taxon>
        <taxon>Vertebrata</taxon>
        <taxon>Euteleostomi</taxon>
        <taxon>Lepidosauria</taxon>
        <taxon>Squamata</taxon>
        <taxon>Bifurcata</taxon>
        <taxon>Unidentata</taxon>
        <taxon>Episquamata</taxon>
        <taxon>Toxicofera</taxon>
        <taxon>Serpentes</taxon>
        <taxon>Colubroidea</taxon>
        <taxon>Elapidae</taxon>
        <taxon>Hydrophiinae</taxon>
        <taxon>Pseudonaja</taxon>
    </lineage>
</organism>
<evidence type="ECO:0000256" key="1">
    <source>
        <dbReference type="ARBA" id="ARBA00022737"/>
    </source>
</evidence>
<gene>
    <name evidence="6" type="primary">ANKRD63</name>
</gene>
<evidence type="ECO:0000256" key="5">
    <source>
        <dbReference type="SAM" id="Phobius"/>
    </source>
</evidence>
<dbReference type="AlphaFoldDB" id="A0A670XPI7"/>
<keyword evidence="5" id="KW-0472">Membrane</keyword>
<keyword evidence="2 3" id="KW-0040">ANK repeat</keyword>
<feature type="repeat" description="ANK" evidence="3">
    <location>
        <begin position="83"/>
        <end position="115"/>
    </location>
</feature>
<dbReference type="PANTHER" id="PTHR24198:SF165">
    <property type="entry name" value="ANKYRIN REPEAT-CONTAINING PROTEIN-RELATED"/>
    <property type="match status" value="1"/>
</dbReference>
<feature type="region of interest" description="Disordered" evidence="4">
    <location>
        <begin position="188"/>
        <end position="241"/>
    </location>
</feature>
<keyword evidence="5" id="KW-1133">Transmembrane helix</keyword>
<dbReference type="InterPro" id="IPR002110">
    <property type="entry name" value="Ankyrin_rpt"/>
</dbReference>
<evidence type="ECO:0000256" key="2">
    <source>
        <dbReference type="ARBA" id="ARBA00023043"/>
    </source>
</evidence>
<evidence type="ECO:0000313" key="6">
    <source>
        <dbReference type="Ensembl" id="ENSPTXP00000000338.1"/>
    </source>
</evidence>
<sequence length="319" mass="34383">MLKPRDLGPGASTQTFLEAMRAGRMHLARFVLDAVDGAIVDCRSDRGRSPLMYAVLLKDPAWRLAFARLLLEHHAAVNLGDDAGRSALSLACERGYLEVIKLLVQFGADPDTVDARGWSPLMYASSEGRTAVVEWLLRAFRRFGQLRLERADRAGHTALQLAASGGHHGCVRALRSAGALLLIFPESPSSQAGDDHDGAASAASPPLRAASERQLPLDERSAQEEEGFRGEEEEEEAADVTRFFPRRAASHLSRLPGPRLNPEAVRSASDPALLDKFLGLPTPLNRAVYFSSLVFYISASLAGGLGSGALDVASRGRFS</sequence>
<accession>A0A670XPI7</accession>
<name>A0A670XPI7_PSETE</name>
<evidence type="ECO:0000256" key="4">
    <source>
        <dbReference type="SAM" id="MobiDB-lite"/>
    </source>
</evidence>
<feature type="repeat" description="ANK" evidence="3">
    <location>
        <begin position="46"/>
        <end position="82"/>
    </location>
</feature>
<dbReference type="GeneTree" id="ENSGT00940000163025"/>
<dbReference type="Pfam" id="PF12796">
    <property type="entry name" value="Ank_2"/>
    <property type="match status" value="1"/>
</dbReference>
<reference evidence="6" key="2">
    <citation type="submission" date="2025-09" db="UniProtKB">
        <authorList>
            <consortium name="Ensembl"/>
        </authorList>
    </citation>
    <scope>IDENTIFICATION</scope>
</reference>
<reference evidence="6" key="1">
    <citation type="submission" date="2025-08" db="UniProtKB">
        <authorList>
            <consortium name="Ensembl"/>
        </authorList>
    </citation>
    <scope>IDENTIFICATION</scope>
</reference>
<dbReference type="Gene3D" id="1.25.40.20">
    <property type="entry name" value="Ankyrin repeat-containing domain"/>
    <property type="match status" value="1"/>
</dbReference>
<dbReference type="Proteomes" id="UP000472273">
    <property type="component" value="Unplaced"/>
</dbReference>
<dbReference type="Ensembl" id="ENSPTXT00000000350.1">
    <property type="protein sequence ID" value="ENSPTXP00000000338.1"/>
    <property type="gene ID" value="ENSPTXG00000000309.1"/>
</dbReference>
<dbReference type="Pfam" id="PF00023">
    <property type="entry name" value="Ank"/>
    <property type="match status" value="1"/>
</dbReference>
<feature type="transmembrane region" description="Helical" evidence="5">
    <location>
        <begin position="293"/>
        <end position="313"/>
    </location>
</feature>
<dbReference type="SMART" id="SM00248">
    <property type="entry name" value="ANK"/>
    <property type="match status" value="4"/>
</dbReference>
<dbReference type="PROSITE" id="PS50088">
    <property type="entry name" value="ANK_REPEAT"/>
    <property type="match status" value="2"/>
</dbReference>
<keyword evidence="5" id="KW-0812">Transmembrane</keyword>
<dbReference type="SUPFAM" id="SSF48403">
    <property type="entry name" value="Ankyrin repeat"/>
    <property type="match status" value="1"/>
</dbReference>
<proteinExistence type="predicted"/>
<evidence type="ECO:0000256" key="3">
    <source>
        <dbReference type="PROSITE-ProRule" id="PRU00023"/>
    </source>
</evidence>
<evidence type="ECO:0000313" key="7">
    <source>
        <dbReference type="Proteomes" id="UP000472273"/>
    </source>
</evidence>
<feature type="compositionally biased region" description="Low complexity" evidence="4">
    <location>
        <begin position="199"/>
        <end position="209"/>
    </location>
</feature>
<feature type="compositionally biased region" description="Basic and acidic residues" evidence="4">
    <location>
        <begin position="215"/>
        <end position="230"/>
    </location>
</feature>
<protein>
    <submittedName>
        <fullName evidence="6">Ankyrin repeat domain 63</fullName>
    </submittedName>
</protein>